<sequence>MPGKDMQLPGVEWMRCDLLDVYDVEDALQGIEDIYHCAAIVTFDPRLAERMLHFNPESTANIVNQAVEQGIRKMVYVSSIAALGRTGSVNQNTNEEQEWGESRYNSAYGLSKYLAECEVWRGIGEGLNAVIVNPSVILGPGDFTTGSPQIINLAHKEFPFYTTGINGWVDVADVVKAMVMLMASDIEAERFIVSQGDHSYRHIFTLMAQALGKRPPRMHAGPFITGIAWRLGAIYSRLSGRPAVITRETARTAHGHSTYNNGKLLAALPQFSYTPIEDSIAHMAHAFMHRA</sequence>
<dbReference type="Proteomes" id="UP001500067">
    <property type="component" value="Unassembled WGS sequence"/>
</dbReference>
<dbReference type="SUPFAM" id="SSF51735">
    <property type="entry name" value="NAD(P)-binding Rossmann-fold domains"/>
    <property type="match status" value="1"/>
</dbReference>
<dbReference type="PANTHER" id="PTHR48079:SF6">
    <property type="entry name" value="NAD(P)-BINDING DOMAIN-CONTAINING PROTEIN-RELATED"/>
    <property type="match status" value="1"/>
</dbReference>
<comment type="caution">
    <text evidence="2">The sequence shown here is derived from an EMBL/GenBank/DDBJ whole genome shotgun (WGS) entry which is preliminary data.</text>
</comment>
<evidence type="ECO:0000313" key="3">
    <source>
        <dbReference type="Proteomes" id="UP001500067"/>
    </source>
</evidence>
<keyword evidence="3" id="KW-1185">Reference proteome</keyword>
<dbReference type="InterPro" id="IPR036291">
    <property type="entry name" value="NAD(P)-bd_dom_sf"/>
</dbReference>
<dbReference type="InterPro" id="IPR001509">
    <property type="entry name" value="Epimerase_deHydtase"/>
</dbReference>
<reference evidence="3" key="1">
    <citation type="journal article" date="2019" name="Int. J. Syst. Evol. Microbiol.">
        <title>The Global Catalogue of Microorganisms (GCM) 10K type strain sequencing project: providing services to taxonomists for standard genome sequencing and annotation.</title>
        <authorList>
            <consortium name="The Broad Institute Genomics Platform"/>
            <consortium name="The Broad Institute Genome Sequencing Center for Infectious Disease"/>
            <person name="Wu L."/>
            <person name="Ma J."/>
        </authorList>
    </citation>
    <scope>NUCLEOTIDE SEQUENCE [LARGE SCALE GENOMIC DNA]</scope>
    <source>
        <strain evidence="3">JCM 32105</strain>
    </source>
</reference>
<evidence type="ECO:0000313" key="2">
    <source>
        <dbReference type="EMBL" id="GAA4464702.1"/>
    </source>
</evidence>
<organism evidence="2 3">
    <name type="scientific">Nemorincola caseinilytica</name>
    <dbReference type="NCBI Taxonomy" id="2054315"/>
    <lineage>
        <taxon>Bacteria</taxon>
        <taxon>Pseudomonadati</taxon>
        <taxon>Bacteroidota</taxon>
        <taxon>Chitinophagia</taxon>
        <taxon>Chitinophagales</taxon>
        <taxon>Chitinophagaceae</taxon>
        <taxon>Nemorincola</taxon>
    </lineage>
</organism>
<dbReference type="PANTHER" id="PTHR48079">
    <property type="entry name" value="PROTEIN YEEZ"/>
    <property type="match status" value="1"/>
</dbReference>
<feature type="domain" description="NAD-dependent epimerase/dehydratase" evidence="1">
    <location>
        <begin position="11"/>
        <end position="184"/>
    </location>
</feature>
<protein>
    <submittedName>
        <fullName evidence="2">NAD-dependent epimerase/dehydratase family protein</fullName>
    </submittedName>
</protein>
<dbReference type="Pfam" id="PF01370">
    <property type="entry name" value="Epimerase"/>
    <property type="match status" value="1"/>
</dbReference>
<evidence type="ECO:0000259" key="1">
    <source>
        <dbReference type="Pfam" id="PF01370"/>
    </source>
</evidence>
<accession>A0ABP8NEX0</accession>
<dbReference type="EMBL" id="BAABFA010000010">
    <property type="protein sequence ID" value="GAA4464702.1"/>
    <property type="molecule type" value="Genomic_DNA"/>
</dbReference>
<proteinExistence type="predicted"/>
<name>A0ABP8NEX0_9BACT</name>
<gene>
    <name evidence="2" type="ORF">GCM10023093_15610</name>
</gene>
<dbReference type="Gene3D" id="3.40.50.720">
    <property type="entry name" value="NAD(P)-binding Rossmann-like Domain"/>
    <property type="match status" value="1"/>
</dbReference>
<dbReference type="InterPro" id="IPR051783">
    <property type="entry name" value="NAD(P)-dependent_oxidoreduct"/>
</dbReference>